<gene>
    <name evidence="5" type="ORF">A2730_01550</name>
</gene>
<dbReference type="Pfam" id="PF00929">
    <property type="entry name" value="RNase_T"/>
    <property type="match status" value="1"/>
</dbReference>
<comment type="caution">
    <text evidence="5">The sequence shown here is derived from an EMBL/GenBank/DDBJ whole genome shotgun (WGS) entry which is preliminary data.</text>
</comment>
<dbReference type="InterPro" id="IPR036397">
    <property type="entry name" value="RNaseH_sf"/>
</dbReference>
<evidence type="ECO:0000313" key="5">
    <source>
        <dbReference type="EMBL" id="OGZ63987.1"/>
    </source>
</evidence>
<dbReference type="EMBL" id="MHOO01000010">
    <property type="protein sequence ID" value="OGZ63987.1"/>
    <property type="molecule type" value="Genomic_DNA"/>
</dbReference>
<dbReference type="SUPFAM" id="SSF53098">
    <property type="entry name" value="Ribonuclease H-like"/>
    <property type="match status" value="1"/>
</dbReference>
<dbReference type="InterPro" id="IPR013520">
    <property type="entry name" value="Ribonucl_H"/>
</dbReference>
<feature type="domain" description="Exonuclease" evidence="4">
    <location>
        <begin position="1"/>
        <end position="189"/>
    </location>
</feature>
<dbReference type="STRING" id="1802202.A2730_01550"/>
<dbReference type="PANTHER" id="PTHR30231:SF4">
    <property type="entry name" value="PROTEIN NEN2"/>
    <property type="match status" value="1"/>
</dbReference>
<sequence>MYLFFDTETTGLPKSRNAPVSDLNNWPRLVQIAWLQCNQSGKEIVKQSYIIKPDNFEIPQDVIKIHGITNEKANKLGIPLQKALSEFSTLLINSSLLIAHNIDFDEKVVGSELMRTKIKNNLSSITKVCTQKTTTDFCKIPCHYGYKWPSLMELHQKLFNNSFDKAHDALSDVSACAKCFFELKKRNIIKL</sequence>
<accession>A0A1G2HNA8</accession>
<dbReference type="GO" id="GO:0003676">
    <property type="term" value="F:nucleic acid binding"/>
    <property type="evidence" value="ECO:0007669"/>
    <property type="project" value="InterPro"/>
</dbReference>
<reference evidence="5 6" key="1">
    <citation type="journal article" date="2016" name="Nat. Commun.">
        <title>Thousands of microbial genomes shed light on interconnected biogeochemical processes in an aquifer system.</title>
        <authorList>
            <person name="Anantharaman K."/>
            <person name="Brown C.T."/>
            <person name="Hug L.A."/>
            <person name="Sharon I."/>
            <person name="Castelle C.J."/>
            <person name="Probst A.J."/>
            <person name="Thomas B.C."/>
            <person name="Singh A."/>
            <person name="Wilkins M.J."/>
            <person name="Karaoz U."/>
            <person name="Brodie E.L."/>
            <person name="Williams K.H."/>
            <person name="Hubbard S.S."/>
            <person name="Banfield J.F."/>
        </authorList>
    </citation>
    <scope>NUCLEOTIDE SEQUENCE [LARGE SCALE GENOMIC DNA]</scope>
</reference>
<name>A0A1G2HNA8_9BACT</name>
<dbReference type="Proteomes" id="UP000176855">
    <property type="component" value="Unassembled WGS sequence"/>
</dbReference>
<dbReference type="InterPro" id="IPR012337">
    <property type="entry name" value="RNaseH-like_sf"/>
</dbReference>
<evidence type="ECO:0000256" key="2">
    <source>
        <dbReference type="ARBA" id="ARBA00022801"/>
    </source>
</evidence>
<dbReference type="GO" id="GO:0008408">
    <property type="term" value="F:3'-5' exonuclease activity"/>
    <property type="evidence" value="ECO:0007669"/>
    <property type="project" value="TreeGrafter"/>
</dbReference>
<evidence type="ECO:0000313" key="6">
    <source>
        <dbReference type="Proteomes" id="UP000176855"/>
    </source>
</evidence>
<protein>
    <submittedName>
        <fullName evidence="5">DNA polymerase III subunit epsilon</fullName>
    </submittedName>
</protein>
<dbReference type="Gene3D" id="3.30.420.10">
    <property type="entry name" value="Ribonuclease H-like superfamily/Ribonuclease H"/>
    <property type="match status" value="1"/>
</dbReference>
<evidence type="ECO:0000256" key="1">
    <source>
        <dbReference type="ARBA" id="ARBA00022722"/>
    </source>
</evidence>
<proteinExistence type="predicted"/>
<dbReference type="SMART" id="SM00479">
    <property type="entry name" value="EXOIII"/>
    <property type="match status" value="1"/>
</dbReference>
<evidence type="ECO:0000259" key="4">
    <source>
        <dbReference type="SMART" id="SM00479"/>
    </source>
</evidence>
<dbReference type="PANTHER" id="PTHR30231">
    <property type="entry name" value="DNA POLYMERASE III SUBUNIT EPSILON"/>
    <property type="match status" value="1"/>
</dbReference>
<dbReference type="AlphaFoldDB" id="A0A1G2HNA8"/>
<dbReference type="CDD" id="cd06127">
    <property type="entry name" value="DEDDh"/>
    <property type="match status" value="1"/>
</dbReference>
<keyword evidence="2" id="KW-0378">Hydrolase</keyword>
<evidence type="ECO:0000256" key="3">
    <source>
        <dbReference type="ARBA" id="ARBA00022839"/>
    </source>
</evidence>
<keyword evidence="3" id="KW-0269">Exonuclease</keyword>
<keyword evidence="1" id="KW-0540">Nuclease</keyword>
<organism evidence="5 6">
    <name type="scientific">Candidatus Staskawiczbacteria bacterium RIFCSPHIGHO2_01_FULL_39_25</name>
    <dbReference type="NCBI Taxonomy" id="1802202"/>
    <lineage>
        <taxon>Bacteria</taxon>
        <taxon>Candidatus Staskawicziibacteriota</taxon>
    </lineage>
</organism>